<dbReference type="EMBL" id="AJWJ01000070">
    <property type="protein sequence ID" value="KAF2076180.1"/>
    <property type="molecule type" value="Genomic_DNA"/>
</dbReference>
<dbReference type="Proteomes" id="UP000695562">
    <property type="component" value="Unassembled WGS sequence"/>
</dbReference>
<dbReference type="PANTHER" id="PTHR44099:SF4">
    <property type="entry name" value="RABCONNECTIN-3B, ISOFORM A"/>
    <property type="match status" value="1"/>
</dbReference>
<evidence type="ECO:0000313" key="6">
    <source>
        <dbReference type="Proteomes" id="UP000695562"/>
    </source>
</evidence>
<dbReference type="AlphaFoldDB" id="A0A8J4PYQ6"/>
<comment type="caution">
    <text evidence="5">The sequence shown here is derived from an EMBL/GenBank/DDBJ whole genome shotgun (WGS) entry which is preliminary data.</text>
</comment>
<dbReference type="InterPro" id="IPR011047">
    <property type="entry name" value="Quinoprotein_ADH-like_sf"/>
</dbReference>
<keyword evidence="2" id="KW-0677">Repeat</keyword>
<dbReference type="InterPro" id="IPR016024">
    <property type="entry name" value="ARM-type_fold"/>
</dbReference>
<evidence type="ECO:0000313" key="5">
    <source>
        <dbReference type="EMBL" id="KAF2076180.1"/>
    </source>
</evidence>
<dbReference type="SUPFAM" id="SSF50978">
    <property type="entry name" value="WD40 repeat-like"/>
    <property type="match status" value="1"/>
</dbReference>
<feature type="repeat" description="WD" evidence="3">
    <location>
        <begin position="649"/>
        <end position="690"/>
    </location>
</feature>
<evidence type="ECO:0008006" key="7">
    <source>
        <dbReference type="Google" id="ProtNLM"/>
    </source>
</evidence>
<feature type="repeat" description="WD" evidence="3">
    <location>
        <begin position="227"/>
        <end position="249"/>
    </location>
</feature>
<dbReference type="InterPro" id="IPR036322">
    <property type="entry name" value="WD40_repeat_dom_sf"/>
</dbReference>
<evidence type="ECO:0000256" key="1">
    <source>
        <dbReference type="ARBA" id="ARBA00022574"/>
    </source>
</evidence>
<dbReference type="SUPFAM" id="SSF48371">
    <property type="entry name" value="ARM repeat"/>
    <property type="match status" value="1"/>
</dbReference>
<dbReference type="GO" id="GO:0005737">
    <property type="term" value="C:cytoplasm"/>
    <property type="evidence" value="ECO:0007669"/>
    <property type="project" value="TreeGrafter"/>
</dbReference>
<dbReference type="OrthoDB" id="338622at2759"/>
<dbReference type="PROSITE" id="PS50082">
    <property type="entry name" value="WD_REPEATS_2"/>
    <property type="match status" value="4"/>
</dbReference>
<gene>
    <name evidence="5" type="ORF">CYY_002533</name>
</gene>
<dbReference type="Gene3D" id="2.130.10.10">
    <property type="entry name" value="YVTN repeat-like/Quinoprotein amine dehydrogenase"/>
    <property type="match status" value="4"/>
</dbReference>
<accession>A0A8J4PYQ6</accession>
<sequence length="1265" mass="138955">MNTGVFSSTNYLGSSNISNMNHSTSTQSLNSNNSGSSNNNNNANSNGKNIFTGKSNDILLPVVLWCGAPAHWITSIIITPDKKSVITGSQSGHLAISSISLDQGKENQFIPKILSIGHETAITCLALGEYERKEVVVSAGSDGSMAVWNITDGLCLLSTPPHFLSCSPSSMVALSNKKQVAVVGKGSNSIYIIDIHNLKIVSTLSEHKDWITSLFACTVSQDSIPILLSGSLDGTIRFWSLKPGEEDIPLQTLCLYNNNNSNNNNSTKKNQDDSPLSIEFSPNGKSLLVVCKNHWSIFTTHNSHKLWSIDCPQPRGWFGGSFVNDSLVLVWTREGRSFLYKIDQTDLKSFSLGHPIPLPGTSPLCTVDYSKSLGGISSSLSKSYGSLSSSLAGNNGLAMTSTTHQQLLDYTIINFSYISEGANIPTLVLTFSNESSKDKDLNNNNNMESNLVSLKIGAAMCWSNVFLIGDPFGKVKIWVIPVNSIDNIQFPPPSGKRAPLRDPNLVGTISDAWRNCESRGKTKVTASLVLDDLMLLIRGYEDGSISTSKLPTDLLTKFHTNSHNSKVNYLMSSHPGNSKRLLFSASNDCTIKVWDLASFKLLHTFSHHTGPVMSITPLPHPRKNTFISISEDKTIGMYSMEDLSCKHMFGVHQSSIQKVHWKSEQGYLLVETIDGSVSIWEIGSGELEGVVYGQIAKDILDNSEILSNDWKHQTLCGYGYGNSSSSNCNFLTQSLVYSHKNDPPIQTIFLNIKTISDEISRINDSIQNNYSGVIGAAAKKELTQLVSIFSYLIPWGMDKNLDPMYKKDFQLRPPQPDFTFGLLGHGGNMSFLTPLVSGTSGKLQCSDTLTAQTTLAAVSLARTILKIGGVENVCSQLTTFYCAILPDTLQGYVYPDYSYLTTYCQDSSDDVMISARSIFRTSIERMPQAAFKQLVNSYVDLLNTENGLSPFERSRSIIVLAIIASNRPNDFNNTFSSRVGLELQKMIYKGTGNLTVIAVELIGKGFSLWKDSIKDTPGLLKCIFSLTMQAEPLASTAKNSLLLIGSVDPRNFIQVIGDEISNESTGTTSTINAIVMVGSLIKKDPDSVLPFLPRVIDSIIKSLDPHTPTLREACLRQTTAVLHIMVRKYPMVSFHHDSQRLVLGTLDGFIVIYDLKTATRWHKIEAYPQSFISCITFNDNGKALSSYSSKENVIKIWQTSSSFFGLLGSQFSCTRTISTPFEKIIPKTPQIIPKIENIRIQWSTPSSLILMKDESSFSINIDPIN</sequence>
<keyword evidence="6" id="KW-1185">Reference proteome</keyword>
<dbReference type="InterPro" id="IPR019775">
    <property type="entry name" value="WD40_repeat_CS"/>
</dbReference>
<reference evidence="5" key="1">
    <citation type="submission" date="2020-01" db="EMBL/GenBank/DDBJ databases">
        <title>Development of genomics and gene disruption for Polysphondylium violaceum indicates a role for the polyketide synthase stlB in stalk morphogenesis.</title>
        <authorList>
            <person name="Narita B."/>
            <person name="Kawabe Y."/>
            <person name="Kin K."/>
            <person name="Saito T."/>
            <person name="Gibbs R."/>
            <person name="Kuspa A."/>
            <person name="Muzny D."/>
            <person name="Queller D."/>
            <person name="Richards S."/>
            <person name="Strassman J."/>
            <person name="Sucgang R."/>
            <person name="Worley K."/>
            <person name="Schaap P."/>
        </authorList>
    </citation>
    <scope>NUCLEOTIDE SEQUENCE</scope>
    <source>
        <strain evidence="5">QSvi11</strain>
    </source>
</reference>
<feature type="repeat" description="WD" evidence="3">
    <location>
        <begin position="115"/>
        <end position="158"/>
    </location>
</feature>
<evidence type="ECO:0000256" key="3">
    <source>
        <dbReference type="PROSITE-ProRule" id="PRU00221"/>
    </source>
</evidence>
<evidence type="ECO:0000256" key="2">
    <source>
        <dbReference type="ARBA" id="ARBA00022737"/>
    </source>
</evidence>
<dbReference type="InterPro" id="IPR020472">
    <property type="entry name" value="WD40_PAC1"/>
</dbReference>
<feature type="repeat" description="WD" evidence="3">
    <location>
        <begin position="560"/>
        <end position="604"/>
    </location>
</feature>
<dbReference type="Pfam" id="PF00400">
    <property type="entry name" value="WD40"/>
    <property type="match status" value="4"/>
</dbReference>
<dbReference type="InterPro" id="IPR049916">
    <property type="entry name" value="WDR72-like"/>
</dbReference>
<proteinExistence type="predicted"/>
<dbReference type="PROSITE" id="PS00678">
    <property type="entry name" value="WD_REPEATS_1"/>
    <property type="match status" value="2"/>
</dbReference>
<name>A0A8J4PYQ6_9MYCE</name>
<dbReference type="InterPro" id="IPR015943">
    <property type="entry name" value="WD40/YVTN_repeat-like_dom_sf"/>
</dbReference>
<evidence type="ECO:0000256" key="4">
    <source>
        <dbReference type="SAM" id="MobiDB-lite"/>
    </source>
</evidence>
<protein>
    <recommendedName>
        <fullName evidence="7">WD40 repeat-containing protein</fullName>
    </recommendedName>
</protein>
<dbReference type="PANTHER" id="PTHR44099">
    <property type="entry name" value="RABCONNECTIN-3B, ISOFORM A"/>
    <property type="match status" value="1"/>
</dbReference>
<keyword evidence="1 3" id="KW-0853">WD repeat</keyword>
<dbReference type="SUPFAM" id="SSF50998">
    <property type="entry name" value="Quinoprotein alcohol dehydrogenase-like"/>
    <property type="match status" value="1"/>
</dbReference>
<dbReference type="PRINTS" id="PR00320">
    <property type="entry name" value="GPROTEINBRPT"/>
</dbReference>
<feature type="region of interest" description="Disordered" evidence="4">
    <location>
        <begin position="22"/>
        <end position="47"/>
    </location>
</feature>
<organism evidence="5 6">
    <name type="scientific">Polysphondylium violaceum</name>
    <dbReference type="NCBI Taxonomy" id="133409"/>
    <lineage>
        <taxon>Eukaryota</taxon>
        <taxon>Amoebozoa</taxon>
        <taxon>Evosea</taxon>
        <taxon>Eumycetozoa</taxon>
        <taxon>Dictyostelia</taxon>
        <taxon>Dictyosteliales</taxon>
        <taxon>Dictyosteliaceae</taxon>
        <taxon>Polysphondylium</taxon>
    </lineage>
</organism>
<dbReference type="SMART" id="SM00320">
    <property type="entry name" value="WD40"/>
    <property type="match status" value="9"/>
</dbReference>
<dbReference type="InterPro" id="IPR001680">
    <property type="entry name" value="WD40_rpt"/>
</dbReference>